<comment type="subcellular location">
    <subcellularLocation>
        <location evidence="1">Cell membrane</location>
        <topology evidence="1">Lipid-anchor</topology>
        <topology evidence="1">GPI-anchor</topology>
    </subcellularLocation>
</comment>
<dbReference type="GO" id="GO:0005886">
    <property type="term" value="C:plasma membrane"/>
    <property type="evidence" value="ECO:0007669"/>
    <property type="project" value="UniProtKB-SubCell"/>
</dbReference>
<evidence type="ECO:0000256" key="4">
    <source>
        <dbReference type="ARBA" id="ARBA00022622"/>
    </source>
</evidence>
<reference evidence="10 11" key="1">
    <citation type="journal article" date="2021" name="Commun. Biol.">
        <title>The genome of Shorea leprosula (Dipterocarpaceae) highlights the ecological relevance of drought in aseasonal tropical rainforests.</title>
        <authorList>
            <person name="Ng K.K.S."/>
            <person name="Kobayashi M.J."/>
            <person name="Fawcett J.A."/>
            <person name="Hatakeyama M."/>
            <person name="Paape T."/>
            <person name="Ng C.H."/>
            <person name="Ang C.C."/>
            <person name="Tnah L.H."/>
            <person name="Lee C.T."/>
            <person name="Nishiyama T."/>
            <person name="Sese J."/>
            <person name="O'Brien M.J."/>
            <person name="Copetti D."/>
            <person name="Mohd Noor M.I."/>
            <person name="Ong R.C."/>
            <person name="Putra M."/>
            <person name="Sireger I.Z."/>
            <person name="Indrioko S."/>
            <person name="Kosugi Y."/>
            <person name="Izuno A."/>
            <person name="Isagi Y."/>
            <person name="Lee S.L."/>
            <person name="Shimizu K.K."/>
        </authorList>
    </citation>
    <scope>NUCLEOTIDE SEQUENCE [LARGE SCALE GENOMIC DNA]</scope>
    <source>
        <strain evidence="10">214</strain>
    </source>
</reference>
<evidence type="ECO:0000256" key="3">
    <source>
        <dbReference type="ARBA" id="ARBA00022475"/>
    </source>
</evidence>
<dbReference type="Proteomes" id="UP001054252">
    <property type="component" value="Unassembled WGS sequence"/>
</dbReference>
<dbReference type="PANTHER" id="PTHR33044">
    <property type="entry name" value="BIFUNCTIONAL INHIBITOR/LIPID-TRANSFER PROTEIN/SEED STORAGE 2S ALBUMIN SUPERFAMILY PROTEIN-RELATED"/>
    <property type="match status" value="1"/>
</dbReference>
<keyword evidence="3" id="KW-1003">Cell membrane</keyword>
<evidence type="ECO:0000256" key="8">
    <source>
        <dbReference type="ARBA" id="ARBA00023288"/>
    </source>
</evidence>
<accession>A0AAV5LZ23</accession>
<organism evidence="10 11">
    <name type="scientific">Rubroshorea leprosula</name>
    <dbReference type="NCBI Taxonomy" id="152421"/>
    <lineage>
        <taxon>Eukaryota</taxon>
        <taxon>Viridiplantae</taxon>
        <taxon>Streptophyta</taxon>
        <taxon>Embryophyta</taxon>
        <taxon>Tracheophyta</taxon>
        <taxon>Spermatophyta</taxon>
        <taxon>Magnoliopsida</taxon>
        <taxon>eudicotyledons</taxon>
        <taxon>Gunneridae</taxon>
        <taxon>Pentapetalae</taxon>
        <taxon>rosids</taxon>
        <taxon>malvids</taxon>
        <taxon>Malvales</taxon>
        <taxon>Dipterocarpaceae</taxon>
        <taxon>Rubroshorea</taxon>
    </lineage>
</organism>
<protein>
    <recommendedName>
        <fullName evidence="9">Bifunctional inhibitor/plant lipid transfer protein/seed storage helical domain-containing protein</fullName>
    </recommendedName>
</protein>
<keyword evidence="7" id="KW-0325">Glycoprotein</keyword>
<feature type="domain" description="Bifunctional inhibitor/plant lipid transfer protein/seed storage helical" evidence="9">
    <location>
        <begin position="12"/>
        <end position="68"/>
    </location>
</feature>
<evidence type="ECO:0000256" key="1">
    <source>
        <dbReference type="ARBA" id="ARBA00004609"/>
    </source>
</evidence>
<dbReference type="SUPFAM" id="SSF47699">
    <property type="entry name" value="Bifunctional inhibitor/lipid-transfer protein/seed storage 2S albumin"/>
    <property type="match status" value="1"/>
</dbReference>
<keyword evidence="8" id="KW-0449">Lipoprotein</keyword>
<dbReference type="CDD" id="cd00010">
    <property type="entry name" value="AAI_LTSS"/>
    <property type="match status" value="1"/>
</dbReference>
<gene>
    <name evidence="10" type="ORF">SLEP1_g50108</name>
</gene>
<name>A0AAV5LZ23_9ROSI</name>
<dbReference type="Pfam" id="PF14368">
    <property type="entry name" value="LTP_2"/>
    <property type="match status" value="1"/>
</dbReference>
<dbReference type="InterPro" id="IPR016140">
    <property type="entry name" value="Bifunc_inhib/LTP/seed_store"/>
</dbReference>
<proteinExistence type="inferred from homology"/>
<dbReference type="InterPro" id="IPR036312">
    <property type="entry name" value="Bifun_inhib/LTP/seed_sf"/>
</dbReference>
<comment type="caution">
    <text evidence="10">The sequence shown here is derived from an EMBL/GenBank/DDBJ whole genome shotgun (WGS) entry which is preliminary data.</text>
</comment>
<sequence length="155" mass="16438">MPELCVRGLSTRSSSCCLQLASIIKSQPTCLCSLLNGEASSLGVTIDQTQALALPAACNVQAPPISECNASASPRGSPQGMPGDQTPNISSVIGSKIAPSTGGSSVRVNVNSYFQLVLIFLCCNLWKILMMPMCLYCCHIRSYNVDELACWSSIM</sequence>
<keyword evidence="4" id="KW-0472">Membrane</keyword>
<dbReference type="GO" id="GO:0098552">
    <property type="term" value="C:side of membrane"/>
    <property type="evidence" value="ECO:0007669"/>
    <property type="project" value="UniProtKB-KW"/>
</dbReference>
<dbReference type="AlphaFoldDB" id="A0AAV5LZ23"/>
<keyword evidence="6" id="KW-1015">Disulfide bond</keyword>
<evidence type="ECO:0000256" key="7">
    <source>
        <dbReference type="ARBA" id="ARBA00023180"/>
    </source>
</evidence>
<dbReference type="Gene3D" id="1.10.110.10">
    <property type="entry name" value="Plant lipid-transfer and hydrophobic proteins"/>
    <property type="match status" value="1"/>
</dbReference>
<evidence type="ECO:0000313" key="10">
    <source>
        <dbReference type="EMBL" id="GKV42730.1"/>
    </source>
</evidence>
<evidence type="ECO:0000256" key="5">
    <source>
        <dbReference type="ARBA" id="ARBA00022729"/>
    </source>
</evidence>
<evidence type="ECO:0000259" key="9">
    <source>
        <dbReference type="Pfam" id="PF14368"/>
    </source>
</evidence>
<comment type="similarity">
    <text evidence="2">Belongs to the plant LTP family.</text>
</comment>
<keyword evidence="4" id="KW-0336">GPI-anchor</keyword>
<evidence type="ECO:0000313" key="11">
    <source>
        <dbReference type="Proteomes" id="UP001054252"/>
    </source>
</evidence>
<keyword evidence="5" id="KW-0732">Signal</keyword>
<dbReference type="EMBL" id="BPVZ01000161">
    <property type="protein sequence ID" value="GKV42730.1"/>
    <property type="molecule type" value="Genomic_DNA"/>
</dbReference>
<evidence type="ECO:0000256" key="2">
    <source>
        <dbReference type="ARBA" id="ARBA00009748"/>
    </source>
</evidence>
<keyword evidence="11" id="KW-1185">Reference proteome</keyword>
<evidence type="ECO:0000256" key="6">
    <source>
        <dbReference type="ARBA" id="ARBA00023157"/>
    </source>
</evidence>
<dbReference type="InterPro" id="IPR043325">
    <property type="entry name" value="LTSS"/>
</dbReference>